<dbReference type="InterPro" id="IPR002789">
    <property type="entry name" value="HerA_central"/>
</dbReference>
<name>A0A5C6BBP7_9PLAN</name>
<dbReference type="InterPro" id="IPR008571">
    <property type="entry name" value="HerA-like"/>
</dbReference>
<organism evidence="8 9">
    <name type="scientific">Symmachiella macrocystis</name>
    <dbReference type="NCBI Taxonomy" id="2527985"/>
    <lineage>
        <taxon>Bacteria</taxon>
        <taxon>Pseudomonadati</taxon>
        <taxon>Planctomycetota</taxon>
        <taxon>Planctomycetia</taxon>
        <taxon>Planctomycetales</taxon>
        <taxon>Planctomycetaceae</taxon>
        <taxon>Symmachiella</taxon>
    </lineage>
</organism>
<evidence type="ECO:0000256" key="1">
    <source>
        <dbReference type="ARBA" id="ARBA00022741"/>
    </source>
</evidence>
<evidence type="ECO:0000256" key="2">
    <source>
        <dbReference type="ARBA" id="ARBA00022801"/>
    </source>
</evidence>
<keyword evidence="9" id="KW-1185">Reference proteome</keyword>
<comment type="caution">
    <text evidence="8">The sequence shown here is derived from an EMBL/GenBank/DDBJ whole genome shotgun (WGS) entry which is preliminary data.</text>
</comment>
<reference evidence="8 9" key="1">
    <citation type="submission" date="2019-02" db="EMBL/GenBank/DDBJ databases">
        <title>Deep-cultivation of Planctomycetes and their phenomic and genomic characterization uncovers novel biology.</title>
        <authorList>
            <person name="Wiegand S."/>
            <person name="Jogler M."/>
            <person name="Boedeker C."/>
            <person name="Pinto D."/>
            <person name="Vollmers J."/>
            <person name="Rivas-Marin E."/>
            <person name="Kohn T."/>
            <person name="Peeters S.H."/>
            <person name="Heuer A."/>
            <person name="Rast P."/>
            <person name="Oberbeckmann S."/>
            <person name="Bunk B."/>
            <person name="Jeske O."/>
            <person name="Meyerdierks A."/>
            <person name="Storesund J.E."/>
            <person name="Kallscheuer N."/>
            <person name="Luecker S."/>
            <person name="Lage O.M."/>
            <person name="Pohl T."/>
            <person name="Merkel B.J."/>
            <person name="Hornburger P."/>
            <person name="Mueller R.-W."/>
            <person name="Bruemmer F."/>
            <person name="Labrenz M."/>
            <person name="Spormann A.M."/>
            <person name="Op Den Camp H."/>
            <person name="Overmann J."/>
            <person name="Amann R."/>
            <person name="Jetten M.S.M."/>
            <person name="Mascher T."/>
            <person name="Medema M.H."/>
            <person name="Devos D.P."/>
            <person name="Kaster A.-K."/>
            <person name="Ovreas L."/>
            <person name="Rohde M."/>
            <person name="Galperin M.Y."/>
            <person name="Jogler C."/>
        </authorList>
    </citation>
    <scope>NUCLEOTIDE SEQUENCE [LARGE SCALE GENOMIC DNA]</scope>
    <source>
        <strain evidence="8 9">CA54</strain>
    </source>
</reference>
<dbReference type="SUPFAM" id="SSF52540">
    <property type="entry name" value="P-loop containing nucleoside triphosphate hydrolases"/>
    <property type="match status" value="1"/>
</dbReference>
<keyword evidence="2" id="KW-0378">Hydrolase</keyword>
<keyword evidence="4" id="KW-0067">ATP-binding</keyword>
<protein>
    <submittedName>
        <fullName evidence="8">AAA-like domain protein</fullName>
    </submittedName>
</protein>
<keyword evidence="6" id="KW-0413">Isomerase</keyword>
<dbReference type="EMBL" id="SJPP01000002">
    <property type="protein sequence ID" value="TWU08891.1"/>
    <property type="molecule type" value="Genomic_DNA"/>
</dbReference>
<dbReference type="Pfam" id="PF05872">
    <property type="entry name" value="HerA_C"/>
    <property type="match status" value="1"/>
</dbReference>
<evidence type="ECO:0000259" key="7">
    <source>
        <dbReference type="SMART" id="SM00382"/>
    </source>
</evidence>
<dbReference type="InterPro" id="IPR003593">
    <property type="entry name" value="AAA+_ATPase"/>
</dbReference>
<dbReference type="GO" id="GO:0004386">
    <property type="term" value="F:helicase activity"/>
    <property type="evidence" value="ECO:0007669"/>
    <property type="project" value="UniProtKB-KW"/>
</dbReference>
<dbReference type="RefSeq" id="WP_146372670.1">
    <property type="nucleotide sequence ID" value="NZ_SJPP01000002.1"/>
</dbReference>
<dbReference type="InterPro" id="IPR027417">
    <property type="entry name" value="P-loop_NTPase"/>
</dbReference>
<evidence type="ECO:0000313" key="9">
    <source>
        <dbReference type="Proteomes" id="UP000320735"/>
    </source>
</evidence>
<evidence type="ECO:0000256" key="3">
    <source>
        <dbReference type="ARBA" id="ARBA00022806"/>
    </source>
</evidence>
<dbReference type="GO" id="GO:0003677">
    <property type="term" value="F:DNA binding"/>
    <property type="evidence" value="ECO:0007669"/>
    <property type="project" value="UniProtKB-KW"/>
</dbReference>
<keyword evidence="3" id="KW-0347">Helicase</keyword>
<dbReference type="InterPro" id="IPR033186">
    <property type="entry name" value="HerA_C"/>
</dbReference>
<proteinExistence type="predicted"/>
<dbReference type="PANTHER" id="PTHR42957:SF1">
    <property type="entry name" value="HELICASE MJ1565-RELATED"/>
    <property type="match status" value="1"/>
</dbReference>
<keyword evidence="5" id="KW-0238">DNA-binding</keyword>
<dbReference type="SMART" id="SM00382">
    <property type="entry name" value="AAA"/>
    <property type="match status" value="1"/>
</dbReference>
<dbReference type="Proteomes" id="UP000320735">
    <property type="component" value="Unassembled WGS sequence"/>
</dbReference>
<dbReference type="Pfam" id="PF01935">
    <property type="entry name" value="DUF87"/>
    <property type="match status" value="1"/>
</dbReference>
<dbReference type="Gene3D" id="3.40.50.300">
    <property type="entry name" value="P-loop containing nucleotide triphosphate hydrolases"/>
    <property type="match status" value="2"/>
</dbReference>
<evidence type="ECO:0000256" key="6">
    <source>
        <dbReference type="ARBA" id="ARBA00023235"/>
    </source>
</evidence>
<dbReference type="GO" id="GO:0005524">
    <property type="term" value="F:ATP binding"/>
    <property type="evidence" value="ECO:0007669"/>
    <property type="project" value="UniProtKB-KW"/>
</dbReference>
<feature type="domain" description="AAA+ ATPase" evidence="7">
    <location>
        <begin position="171"/>
        <end position="508"/>
    </location>
</feature>
<evidence type="ECO:0000313" key="8">
    <source>
        <dbReference type="EMBL" id="TWU08891.1"/>
    </source>
</evidence>
<accession>A0A5C6BBP7</accession>
<evidence type="ECO:0000256" key="5">
    <source>
        <dbReference type="ARBA" id="ARBA00023125"/>
    </source>
</evidence>
<dbReference type="OrthoDB" id="9806951at2"/>
<dbReference type="AlphaFoldDB" id="A0A5C6BBP7"/>
<keyword evidence="1" id="KW-0547">Nucleotide-binding</keyword>
<dbReference type="GO" id="GO:0016787">
    <property type="term" value="F:hydrolase activity"/>
    <property type="evidence" value="ECO:0007669"/>
    <property type="project" value="UniProtKB-KW"/>
</dbReference>
<dbReference type="PANTHER" id="PTHR42957">
    <property type="entry name" value="HELICASE MJ1565-RELATED"/>
    <property type="match status" value="1"/>
</dbReference>
<gene>
    <name evidence="8" type="ORF">CA54_41300</name>
</gene>
<evidence type="ECO:0000256" key="4">
    <source>
        <dbReference type="ARBA" id="ARBA00022840"/>
    </source>
</evidence>
<sequence length="651" mass="71799">MNDLPHPFDDQRYIGTVTQVGPSSVRANLPRAGDSGSRLHHGLRVAGGEVGEFVVVECDELAVFGRVLDVRLPERERLTVEPSLGSQGDLHPVGTVQLLATIDLAETKALAGISRYPRLGSRIYSAHPELVRWLIADSGRTKDNPHVVELSFACLTDDHSVTLGVTPEQIFGRHCAVLGTTGGGKSWTVARLLEEATRHNSKLILLDATGEFWRLEDESIHHVTVGEGPRLPDTAEKVAFPHSDMIESDLFALFRPNSQSQGPKLREAIRSLRLMQRCDDMSDENGNLIKRGARREPVEAAFAEQAEYVESPRSFFAVDVLAKQIREECIWPYARNSDERYGDGNQQDEGYCLPLMMRIESITASADYACVFKTDDMTTVADAIDDFVADDTARLLRISLRNVPFGNHAREVVANGIGRVLLDKAREGRFKEQPLVVFLDEAHQFLNRTVGDDYLKVELDAFGLVAKEGRKYGLSICIATQRPRDIPQDVLSQMGTLIVHRLINDRDREVVERAAGEIDRSAAAFLPTLGPGEAIVIGVDIPVPMAIQVRKPQAKPDSQGPNYQVCWSHPKTIDASSLPNEDFGIVSMSGFEEGEYELPDGETADGVTCELTFDDDSSFDVGEGTIFTCCEIEWEVTDVDAASVSITIKRA</sequence>